<evidence type="ECO:0000313" key="3">
    <source>
        <dbReference type="Proteomes" id="UP000299102"/>
    </source>
</evidence>
<reference evidence="2 3" key="1">
    <citation type="journal article" date="2019" name="Commun. Biol.">
        <title>The bagworm genome reveals a unique fibroin gene that provides high tensile strength.</title>
        <authorList>
            <person name="Kono N."/>
            <person name="Nakamura H."/>
            <person name="Ohtoshi R."/>
            <person name="Tomita M."/>
            <person name="Numata K."/>
            <person name="Arakawa K."/>
        </authorList>
    </citation>
    <scope>NUCLEOTIDE SEQUENCE [LARGE SCALE GENOMIC DNA]</scope>
</reference>
<proteinExistence type="predicted"/>
<keyword evidence="3" id="KW-1185">Reference proteome</keyword>
<comment type="caution">
    <text evidence="2">The sequence shown here is derived from an EMBL/GenBank/DDBJ whole genome shotgun (WGS) entry which is preliminary data.</text>
</comment>
<evidence type="ECO:0000256" key="1">
    <source>
        <dbReference type="SAM" id="MobiDB-lite"/>
    </source>
</evidence>
<sequence length="166" mass="18329">MLSPYSYRGWTPRLTNAAREYVADEPPAPGAEAAPHRIFKANFFKFKTTKSRTWRDLAREGDALRPPRHVPSPRRRERGGVRARVVVVRHQASKGLEYFSQEASPTLKSQLTSAHVSQINTTVPTLKNAGSDCCDFGSKADLHACAITAAGKPAFDIISVIPEWPS</sequence>
<organism evidence="2 3">
    <name type="scientific">Eumeta variegata</name>
    <name type="common">Bagworm moth</name>
    <name type="synonym">Eumeta japonica</name>
    <dbReference type="NCBI Taxonomy" id="151549"/>
    <lineage>
        <taxon>Eukaryota</taxon>
        <taxon>Metazoa</taxon>
        <taxon>Ecdysozoa</taxon>
        <taxon>Arthropoda</taxon>
        <taxon>Hexapoda</taxon>
        <taxon>Insecta</taxon>
        <taxon>Pterygota</taxon>
        <taxon>Neoptera</taxon>
        <taxon>Endopterygota</taxon>
        <taxon>Lepidoptera</taxon>
        <taxon>Glossata</taxon>
        <taxon>Ditrysia</taxon>
        <taxon>Tineoidea</taxon>
        <taxon>Psychidae</taxon>
        <taxon>Oiketicinae</taxon>
        <taxon>Eumeta</taxon>
    </lineage>
</organism>
<dbReference type="EMBL" id="BGZK01000116">
    <property type="protein sequence ID" value="GBP20245.1"/>
    <property type="molecule type" value="Genomic_DNA"/>
</dbReference>
<name>A0A4C1U1L7_EUMVA</name>
<gene>
    <name evidence="2" type="ORF">EVAR_82118_1</name>
</gene>
<feature type="region of interest" description="Disordered" evidence="1">
    <location>
        <begin position="60"/>
        <end position="79"/>
    </location>
</feature>
<dbReference type="AlphaFoldDB" id="A0A4C1U1L7"/>
<protein>
    <submittedName>
        <fullName evidence="2">Uncharacterized protein</fullName>
    </submittedName>
</protein>
<accession>A0A4C1U1L7</accession>
<dbReference type="Proteomes" id="UP000299102">
    <property type="component" value="Unassembled WGS sequence"/>
</dbReference>
<evidence type="ECO:0000313" key="2">
    <source>
        <dbReference type="EMBL" id="GBP20245.1"/>
    </source>
</evidence>
<feature type="compositionally biased region" description="Basic residues" evidence="1">
    <location>
        <begin position="66"/>
        <end position="77"/>
    </location>
</feature>